<feature type="binding site" evidence="4">
    <location>
        <position position="11"/>
    </location>
    <ligand>
        <name>phosphate</name>
        <dbReference type="ChEBI" id="CHEBI:43474"/>
    </ligand>
</feature>
<name>A4J679_DESRM</name>
<dbReference type="SUPFAM" id="SSF53167">
    <property type="entry name" value="Purine and uridine phosphorylases"/>
    <property type="match status" value="1"/>
</dbReference>
<protein>
    <recommendedName>
        <fullName evidence="4">Probable 6-oxopurine nucleoside phosphorylase</fullName>
        <ecNumber evidence="4">2.4.2.1</ecNumber>
    </recommendedName>
    <alternativeName>
        <fullName evidence="4">Purine nucleoside phosphorylase</fullName>
        <shortName evidence="4">PNP</shortName>
    </alternativeName>
</protein>
<dbReference type="InterPro" id="IPR000845">
    <property type="entry name" value="Nucleoside_phosphorylase_d"/>
</dbReference>
<feature type="site" description="Important for substrate specificity" evidence="4">
    <location>
        <position position="166"/>
    </location>
</feature>
<feature type="binding site" evidence="4">
    <location>
        <position position="185"/>
    </location>
    <ligand>
        <name>phosphate</name>
        <dbReference type="ChEBI" id="CHEBI:43474"/>
    </ligand>
</feature>
<dbReference type="FunFam" id="3.40.50.1580:FF:000012">
    <property type="entry name" value="Probable 6-oxopurine nucleoside phosphorylase"/>
    <property type="match status" value="1"/>
</dbReference>
<feature type="binding site" evidence="4">
    <location>
        <position position="184"/>
    </location>
    <ligand>
        <name>substrate</name>
    </ligand>
</feature>
<dbReference type="GO" id="GO:0006166">
    <property type="term" value="P:purine ribonucleoside salvage"/>
    <property type="evidence" value="ECO:0007669"/>
    <property type="project" value="UniProtKB-UniRule"/>
</dbReference>
<dbReference type="eggNOG" id="COG0005">
    <property type="taxonomic scope" value="Bacteria"/>
</dbReference>
<dbReference type="GO" id="GO:0019509">
    <property type="term" value="P:L-methionine salvage from methylthioadenosine"/>
    <property type="evidence" value="ECO:0007669"/>
    <property type="project" value="TreeGrafter"/>
</dbReference>
<dbReference type="GO" id="GO:0017061">
    <property type="term" value="F:S-methyl-5-thioadenosine phosphorylase activity"/>
    <property type="evidence" value="ECO:0007669"/>
    <property type="project" value="InterPro"/>
</dbReference>
<dbReference type="UniPathway" id="UPA00606"/>
<dbReference type="GO" id="GO:0005829">
    <property type="term" value="C:cytosol"/>
    <property type="evidence" value="ECO:0007669"/>
    <property type="project" value="TreeGrafter"/>
</dbReference>
<organism evidence="6 7">
    <name type="scientific">Desulforamulus reducens (strain ATCC BAA-1160 / DSM 100696 / MI-1)</name>
    <name type="common">Desulfotomaculum reducens</name>
    <dbReference type="NCBI Taxonomy" id="349161"/>
    <lineage>
        <taxon>Bacteria</taxon>
        <taxon>Bacillati</taxon>
        <taxon>Bacillota</taxon>
        <taxon>Clostridia</taxon>
        <taxon>Eubacteriales</taxon>
        <taxon>Peptococcaceae</taxon>
        <taxon>Desulforamulus</taxon>
    </lineage>
</organism>
<evidence type="ECO:0000256" key="2">
    <source>
        <dbReference type="ARBA" id="ARBA00022679"/>
    </source>
</evidence>
<sequence>MSVRIAIIGGTGVYDPNILDNIRDEKVSTAYGEVGMKIGDYQGKSVAFLNRHGVGHSVPPHLVNYRANIAALKELGVKSIFATAAVGSLNRNMAPGHFVFSDQFLDFTKVRKNTFFEGGEQGVVHIDMTDPYCPELRKVLTSAAEDLGLTYHRYGTYVTCEGPRFETPAEIKMYQLLGGDLVGMTSVPEVVLAREKEMCYANISMVTNYAAGISPTKLTHQEVLDVMAENAGNLKKLAMKAISLIDPERGCLCQEALERLNKE</sequence>
<proteinExistence type="inferred from homology"/>
<dbReference type="HOGENOM" id="CLU_054456_0_2_9"/>
<feature type="binding site" evidence="4">
    <location>
        <begin position="51"/>
        <end position="52"/>
    </location>
    <ligand>
        <name>phosphate</name>
        <dbReference type="ChEBI" id="CHEBI:43474"/>
    </ligand>
</feature>
<feature type="domain" description="Nucleoside phosphorylase" evidence="5">
    <location>
        <begin position="4"/>
        <end position="242"/>
    </location>
</feature>
<dbReference type="PANTHER" id="PTHR42679:SF2">
    <property type="entry name" value="S-METHYL-5'-THIOADENOSINE PHOSPHORYLASE"/>
    <property type="match status" value="1"/>
</dbReference>
<comment type="subunit">
    <text evidence="4">Homohexamer. Dimer of a homotrimer.</text>
</comment>
<dbReference type="AlphaFoldDB" id="A4J679"/>
<evidence type="ECO:0000259" key="5">
    <source>
        <dbReference type="Pfam" id="PF01048"/>
    </source>
</evidence>
<comment type="miscellaneous">
    <text evidence="4">Although this enzyme belongs to the family of MTA phosphorylases based on sequence homology, it has been shown that conserved amino acid substitutions in the substrate binding pocket convert the substrate specificity of this enzyme from 6-aminopurines to 6-oxopurines.</text>
</comment>
<comment type="function">
    <text evidence="4">Purine nucleoside phosphorylase which is highly specific for 6-oxopurine nucleosides. Cleaves guanosine or inosine to respective bases and sugar-1-phosphate molecules. Involved in purine salvage.</text>
</comment>
<keyword evidence="7" id="KW-1185">Reference proteome</keyword>
<keyword evidence="2 4" id="KW-0808">Transferase</keyword>
<comment type="pathway">
    <text evidence="4">Purine metabolism; purine nucleoside salvage.</text>
</comment>
<dbReference type="CDD" id="cd09010">
    <property type="entry name" value="MTAP_SsMTAPII_like_MTIP"/>
    <property type="match status" value="1"/>
</dbReference>
<dbReference type="NCBIfam" id="NF006599">
    <property type="entry name" value="PRK09136.1"/>
    <property type="match status" value="1"/>
</dbReference>
<feature type="binding site" evidence="4">
    <location>
        <begin position="208"/>
        <end position="210"/>
    </location>
    <ligand>
        <name>substrate</name>
    </ligand>
</feature>
<dbReference type="RefSeq" id="WP_011878388.1">
    <property type="nucleotide sequence ID" value="NC_009253.1"/>
</dbReference>
<keyword evidence="3 4" id="KW-0660">Purine salvage</keyword>
<dbReference type="HAMAP" id="MF_01963">
    <property type="entry name" value="MTAP"/>
    <property type="match status" value="1"/>
</dbReference>
<gene>
    <name evidence="6" type="ordered locus">Dred_2065</name>
</gene>
<dbReference type="STRING" id="349161.Dred_2065"/>
<comment type="caution">
    <text evidence="4">Lacks conserved residue(s) required for the propagation of feature annotation.</text>
</comment>
<dbReference type="KEGG" id="drm:Dred_2065"/>
<dbReference type="InterPro" id="IPR035994">
    <property type="entry name" value="Nucleoside_phosphorylase_sf"/>
</dbReference>
<evidence type="ECO:0000313" key="6">
    <source>
        <dbReference type="EMBL" id="ABO50582.1"/>
    </source>
</evidence>
<evidence type="ECO:0000313" key="7">
    <source>
        <dbReference type="Proteomes" id="UP000001556"/>
    </source>
</evidence>
<dbReference type="Pfam" id="PF01048">
    <property type="entry name" value="PNP_UDP_1"/>
    <property type="match status" value="1"/>
</dbReference>
<dbReference type="EMBL" id="CP000612">
    <property type="protein sequence ID" value="ABO50582.1"/>
    <property type="molecule type" value="Genomic_DNA"/>
</dbReference>
<comment type="catalytic activity">
    <reaction evidence="4">
        <text>a purine D-ribonucleoside + phosphate = a purine nucleobase + alpha-D-ribose 1-phosphate</text>
        <dbReference type="Rhea" id="RHEA:19805"/>
        <dbReference type="ChEBI" id="CHEBI:26386"/>
        <dbReference type="ChEBI" id="CHEBI:43474"/>
        <dbReference type="ChEBI" id="CHEBI:57720"/>
        <dbReference type="ChEBI" id="CHEBI:142355"/>
        <dbReference type="EC" id="2.4.2.1"/>
    </reaction>
</comment>
<dbReference type="Gene3D" id="3.40.50.1580">
    <property type="entry name" value="Nucleoside phosphorylase domain"/>
    <property type="match status" value="1"/>
</dbReference>
<evidence type="ECO:0000256" key="3">
    <source>
        <dbReference type="ARBA" id="ARBA00022726"/>
    </source>
</evidence>
<reference evidence="6 7" key="1">
    <citation type="submission" date="2007-03" db="EMBL/GenBank/DDBJ databases">
        <title>Complete sequence of Desulfotomaculum reducens MI-1.</title>
        <authorList>
            <consortium name="US DOE Joint Genome Institute"/>
            <person name="Copeland A."/>
            <person name="Lucas S."/>
            <person name="Lapidus A."/>
            <person name="Barry K."/>
            <person name="Detter J.C."/>
            <person name="Glavina del Rio T."/>
            <person name="Hammon N."/>
            <person name="Israni S."/>
            <person name="Dalin E."/>
            <person name="Tice H."/>
            <person name="Pitluck S."/>
            <person name="Sims D."/>
            <person name="Brettin T."/>
            <person name="Bruce D."/>
            <person name="Han C."/>
            <person name="Tapia R."/>
            <person name="Schmutz J."/>
            <person name="Larimer F."/>
            <person name="Land M."/>
            <person name="Hauser L."/>
            <person name="Kyrpides N."/>
            <person name="Kim E."/>
            <person name="Tebo B.M."/>
            <person name="Richardson P."/>
        </authorList>
    </citation>
    <scope>NUCLEOTIDE SEQUENCE [LARGE SCALE GENOMIC DNA]</scope>
    <source>
        <strain evidence="6 7">MI-1</strain>
    </source>
</reference>
<dbReference type="NCBIfam" id="TIGR01694">
    <property type="entry name" value="MTAP"/>
    <property type="match status" value="1"/>
</dbReference>
<dbReference type="EC" id="2.4.2.1" evidence="4"/>
<keyword evidence="1 4" id="KW-0328">Glycosyltransferase</keyword>
<evidence type="ECO:0000256" key="1">
    <source>
        <dbReference type="ARBA" id="ARBA00022676"/>
    </source>
</evidence>
<dbReference type="OrthoDB" id="1523230at2"/>
<comment type="similarity">
    <text evidence="4">Belongs to the PNP/MTAP phosphorylase family. MTAP subfamily.</text>
</comment>
<feature type="site" description="Important for substrate specificity" evidence="4">
    <location>
        <position position="220"/>
    </location>
</feature>
<dbReference type="PANTHER" id="PTHR42679">
    <property type="entry name" value="S-METHYL-5'-THIOADENOSINE PHOSPHORYLASE"/>
    <property type="match status" value="1"/>
</dbReference>
<accession>A4J679</accession>
<dbReference type="Proteomes" id="UP000001556">
    <property type="component" value="Chromosome"/>
</dbReference>
<evidence type="ECO:0000256" key="4">
    <source>
        <dbReference type="HAMAP-Rule" id="MF_01963"/>
    </source>
</evidence>
<dbReference type="InterPro" id="IPR010044">
    <property type="entry name" value="MTAP"/>
</dbReference>